<evidence type="ECO:0000256" key="3">
    <source>
        <dbReference type="ARBA" id="ARBA00022553"/>
    </source>
</evidence>
<feature type="region of interest" description="Disordered" evidence="15">
    <location>
        <begin position="372"/>
        <end position="392"/>
    </location>
</feature>
<dbReference type="Gramene" id="Aco007200.1.mrna1">
    <property type="protein sequence ID" value="Aco007200.1.mrna1"/>
    <property type="gene ID" value="Aco007200.1.path1"/>
</dbReference>
<evidence type="ECO:0000256" key="2">
    <source>
        <dbReference type="ARBA" id="ARBA00022490"/>
    </source>
</evidence>
<keyword evidence="5" id="KW-0256">Endoplasmic reticulum</keyword>
<dbReference type="RefSeq" id="XP_020114131.1">
    <property type="nucleotide sequence ID" value="XM_020258542.1"/>
</dbReference>
<dbReference type="GO" id="GO:0005637">
    <property type="term" value="C:nuclear inner membrane"/>
    <property type="evidence" value="ECO:0007669"/>
    <property type="project" value="UniProtKB-SubCell"/>
</dbReference>
<reference evidence="19 20" key="2">
    <citation type="submission" date="2025-04" db="UniProtKB">
        <authorList>
            <consortium name="RefSeq"/>
        </authorList>
    </citation>
    <scope>IDENTIFICATION</scope>
    <source>
        <tissue evidence="19 20">Leaf</tissue>
    </source>
</reference>
<keyword evidence="9" id="KW-0175">Coiled coil</keyword>
<dbReference type="InterPro" id="IPR045119">
    <property type="entry name" value="SUN1-5"/>
</dbReference>
<dbReference type="PANTHER" id="PTHR12911">
    <property type="entry name" value="SAD1/UNC-84-LIKE PROTEIN-RELATED"/>
    <property type="match status" value="1"/>
</dbReference>
<evidence type="ECO:0000256" key="16">
    <source>
        <dbReference type="SAM" id="Phobius"/>
    </source>
</evidence>
<evidence type="ECO:0000313" key="20">
    <source>
        <dbReference type="RefSeq" id="XP_020114132.1"/>
    </source>
</evidence>
<dbReference type="RefSeq" id="XP_020114132.1">
    <property type="nucleotide sequence ID" value="XM_020258543.1"/>
</dbReference>
<keyword evidence="7 16" id="KW-1133">Transmembrane helix</keyword>
<gene>
    <name evidence="19 20" type="primary">LOC109728191</name>
</gene>
<evidence type="ECO:0000256" key="4">
    <source>
        <dbReference type="ARBA" id="ARBA00022692"/>
    </source>
</evidence>
<dbReference type="Proteomes" id="UP000515123">
    <property type="component" value="Linkage group 23"/>
</dbReference>
<protein>
    <submittedName>
        <fullName evidence="19 20">Protein SAD1/UNC-84 domain protein 1-like</fullName>
    </submittedName>
</protein>
<dbReference type="GO" id="GO:0005789">
    <property type="term" value="C:endoplasmic reticulum membrane"/>
    <property type="evidence" value="ECO:0007669"/>
    <property type="project" value="UniProtKB-SubCell"/>
</dbReference>
<evidence type="ECO:0000256" key="14">
    <source>
        <dbReference type="ARBA" id="ARBA00060413"/>
    </source>
</evidence>
<dbReference type="GO" id="GO:0043495">
    <property type="term" value="F:protein-membrane adaptor activity"/>
    <property type="evidence" value="ECO:0007669"/>
    <property type="project" value="UniProtKB-ARBA"/>
</dbReference>
<keyword evidence="8" id="KW-0007">Acetylation</keyword>
<evidence type="ECO:0000256" key="10">
    <source>
        <dbReference type="ARBA" id="ARBA00023136"/>
    </source>
</evidence>
<reference evidence="18" key="1">
    <citation type="journal article" date="2015" name="Nat. Genet.">
        <title>The pineapple genome and the evolution of CAM photosynthesis.</title>
        <authorList>
            <person name="Ming R."/>
            <person name="VanBuren R."/>
            <person name="Wai C.M."/>
            <person name="Tang H."/>
            <person name="Schatz M.C."/>
            <person name="Bowers J.E."/>
            <person name="Lyons E."/>
            <person name="Wang M.L."/>
            <person name="Chen J."/>
            <person name="Biggers E."/>
            <person name="Zhang J."/>
            <person name="Huang L."/>
            <person name="Zhang L."/>
            <person name="Miao W."/>
            <person name="Zhang J."/>
            <person name="Ye Z."/>
            <person name="Miao C."/>
            <person name="Lin Z."/>
            <person name="Wang H."/>
            <person name="Zhou H."/>
            <person name="Yim W.C."/>
            <person name="Priest H.D."/>
            <person name="Zheng C."/>
            <person name="Woodhouse M."/>
            <person name="Edger P.P."/>
            <person name="Guyot R."/>
            <person name="Guo H.B."/>
            <person name="Guo H."/>
            <person name="Zheng G."/>
            <person name="Singh R."/>
            <person name="Sharma A."/>
            <person name="Min X."/>
            <person name="Zheng Y."/>
            <person name="Lee H."/>
            <person name="Gurtowski J."/>
            <person name="Sedlazeck F.J."/>
            <person name="Harkess A."/>
            <person name="McKain M.R."/>
            <person name="Liao Z."/>
            <person name="Fang J."/>
            <person name="Liu J."/>
            <person name="Zhang X."/>
            <person name="Zhang Q."/>
            <person name="Hu W."/>
            <person name="Qin Y."/>
            <person name="Wang K."/>
            <person name="Chen L.Y."/>
            <person name="Shirley N."/>
            <person name="Lin Y.R."/>
            <person name="Liu L.Y."/>
            <person name="Hernandez A.G."/>
            <person name="Wright C.L."/>
            <person name="Bulone V."/>
            <person name="Tuskan G.A."/>
            <person name="Heath K."/>
            <person name="Zee F."/>
            <person name="Moore P.H."/>
            <person name="Sunkar R."/>
            <person name="Leebens-Mack J.H."/>
            <person name="Mockler T."/>
            <person name="Bennetzen J.L."/>
            <person name="Freeling M."/>
            <person name="Sankoff D."/>
            <person name="Paterson A.H."/>
            <person name="Zhu X."/>
            <person name="Yang X."/>
            <person name="Smith J.A."/>
            <person name="Cushman J.C."/>
            <person name="Paull R.E."/>
            <person name="Yu Q."/>
        </authorList>
    </citation>
    <scope>NUCLEOTIDE SEQUENCE [LARGE SCALE GENOMIC DNA]</scope>
    <source>
        <strain evidence="18">cv. F153</strain>
    </source>
</reference>
<keyword evidence="3" id="KW-0597">Phosphoprotein</keyword>
<keyword evidence="2" id="KW-0963">Cytoplasm</keyword>
<dbReference type="GO" id="GO:0051291">
    <property type="term" value="P:protein heterooligomerization"/>
    <property type="evidence" value="ECO:0007669"/>
    <property type="project" value="UniProtKB-ARBA"/>
</dbReference>
<dbReference type="GO" id="GO:0090435">
    <property type="term" value="P:protein localization to nuclear envelope"/>
    <property type="evidence" value="ECO:0007669"/>
    <property type="project" value="UniProtKB-ARBA"/>
</dbReference>
<feature type="compositionally biased region" description="Low complexity" evidence="15">
    <location>
        <begin position="1"/>
        <end position="13"/>
    </location>
</feature>
<evidence type="ECO:0000256" key="15">
    <source>
        <dbReference type="SAM" id="MobiDB-lite"/>
    </source>
</evidence>
<evidence type="ECO:0000256" key="9">
    <source>
        <dbReference type="ARBA" id="ARBA00023054"/>
    </source>
</evidence>
<keyword evidence="10 16" id="KW-0472">Membrane</keyword>
<dbReference type="Gene3D" id="2.60.120.260">
    <property type="entry name" value="Galactose-binding domain-like"/>
    <property type="match status" value="1"/>
</dbReference>
<feature type="transmembrane region" description="Helical" evidence="16">
    <location>
        <begin position="112"/>
        <end position="135"/>
    </location>
</feature>
<evidence type="ECO:0000256" key="8">
    <source>
        <dbReference type="ARBA" id="ARBA00022990"/>
    </source>
</evidence>
<evidence type="ECO:0000313" key="18">
    <source>
        <dbReference type="Proteomes" id="UP000515123"/>
    </source>
</evidence>
<keyword evidence="6" id="KW-0735">Signal-anchor</keyword>
<comment type="subcellular location">
    <subcellularLocation>
        <location evidence="14">Cytoplasm</location>
        <location evidence="14">Cytoskeleton</location>
        <location evidence="14">Phragmoplast</location>
    </subcellularLocation>
    <subcellularLocation>
        <location evidence="1">Endoplasmic reticulum membrane</location>
        <topology evidence="1">Single-pass type II membrane protein</topology>
    </subcellularLocation>
    <subcellularLocation>
        <location evidence="13">Nucleus inner membrane</location>
        <topology evidence="13">Single-pass type II membrane protein</topology>
    </subcellularLocation>
</comment>
<dbReference type="GO" id="GO:0051260">
    <property type="term" value="P:protein homooligomerization"/>
    <property type="evidence" value="ECO:0007669"/>
    <property type="project" value="UniProtKB-ARBA"/>
</dbReference>
<evidence type="ECO:0000259" key="17">
    <source>
        <dbReference type="PROSITE" id="PS51469"/>
    </source>
</evidence>
<evidence type="ECO:0000256" key="11">
    <source>
        <dbReference type="ARBA" id="ARBA00023212"/>
    </source>
</evidence>
<evidence type="ECO:0000256" key="7">
    <source>
        <dbReference type="ARBA" id="ARBA00022989"/>
    </source>
</evidence>
<keyword evidence="18" id="KW-1185">Reference proteome</keyword>
<dbReference type="GO" id="GO:0070197">
    <property type="term" value="P:meiotic attachment of telomere to nuclear envelope"/>
    <property type="evidence" value="ECO:0007669"/>
    <property type="project" value="UniProtKB-ARBA"/>
</dbReference>
<keyword evidence="12" id="KW-0539">Nucleus</keyword>
<evidence type="ECO:0000256" key="6">
    <source>
        <dbReference type="ARBA" id="ARBA00022968"/>
    </source>
</evidence>
<evidence type="ECO:0000256" key="12">
    <source>
        <dbReference type="ARBA" id="ARBA00023242"/>
    </source>
</evidence>
<sequence length="467" mass="50851">MSASAAAIPSPAAHTNPSSLSLDSNSRQDVKRRTVAVVKKPNAEALSEAGVNGVADKRVIAGGKDLSHTIRGESVVERPKDLSQAKRDLAASAVALKQKKSAHRSERPKWQIVFNVIMKASLLLAVLLWMGQLVWRWKNGSLLPFSAVDTEGRISEVEASLKRTAKMLQVQLEVIDKKIGNEISKVKTDLTKQVADKGAFLEVKLKKLEGRADTLDKSLAELGEMGFFTKMEFEQFIDELKKSRGLGGSDHVVTLDDARNFAKEIVEKEIEKHAADGLGRVDYALASGGAKVVRHSEPYTSGKASNWLVAGKGRSAVHSNAHKMLEPSFGEPGQCFALQGSAGFVEIKLRTGIVPEAVTLEHVSKSVAYDRSSAPKDCSVSGWYEGPDDDPSARSEKMLLLTEFAYDLEKSNAQTFNVEGADPARVINMVRLDFTSNHGSHPLTCIYRFRVHGYEPTSLGADPMIKA</sequence>
<feature type="region of interest" description="Disordered" evidence="15">
    <location>
        <begin position="1"/>
        <end position="32"/>
    </location>
</feature>
<feature type="domain" description="SUN" evidence="17">
    <location>
        <begin position="288"/>
        <end position="456"/>
    </location>
</feature>
<dbReference type="Pfam" id="PF07738">
    <property type="entry name" value="Sad1_UNC"/>
    <property type="match status" value="1"/>
</dbReference>
<keyword evidence="4 16" id="KW-0812">Transmembrane</keyword>
<dbReference type="PANTHER" id="PTHR12911:SF8">
    <property type="entry name" value="KLAROID PROTEIN-RELATED"/>
    <property type="match status" value="1"/>
</dbReference>
<dbReference type="AlphaFoldDB" id="A0A6P5GZJ7"/>
<evidence type="ECO:0000256" key="5">
    <source>
        <dbReference type="ARBA" id="ARBA00022824"/>
    </source>
</evidence>
<dbReference type="GeneID" id="109728191"/>
<dbReference type="PROSITE" id="PS51469">
    <property type="entry name" value="SUN"/>
    <property type="match status" value="1"/>
</dbReference>
<feature type="compositionally biased region" description="Polar residues" evidence="15">
    <location>
        <begin position="15"/>
        <end position="25"/>
    </location>
</feature>
<keyword evidence="11" id="KW-0206">Cytoskeleton</keyword>
<dbReference type="FunFam" id="2.60.120.260:FF:000096">
    <property type="entry name" value="SUN domain protein1"/>
    <property type="match status" value="1"/>
</dbReference>
<organism evidence="19">
    <name type="scientific">Ananas comosus</name>
    <name type="common">Pineapple</name>
    <name type="synonym">Ananas ananas</name>
    <dbReference type="NCBI Taxonomy" id="4615"/>
    <lineage>
        <taxon>Eukaryota</taxon>
        <taxon>Viridiplantae</taxon>
        <taxon>Streptophyta</taxon>
        <taxon>Embryophyta</taxon>
        <taxon>Tracheophyta</taxon>
        <taxon>Spermatophyta</taxon>
        <taxon>Magnoliopsida</taxon>
        <taxon>Liliopsida</taxon>
        <taxon>Poales</taxon>
        <taxon>Bromeliaceae</taxon>
        <taxon>Bromelioideae</taxon>
        <taxon>Ananas</taxon>
    </lineage>
</organism>
<dbReference type="OrthoDB" id="342281at2759"/>
<proteinExistence type="predicted"/>
<dbReference type="GO" id="GO:0009524">
    <property type="term" value="C:phragmoplast"/>
    <property type="evidence" value="ECO:0007669"/>
    <property type="project" value="UniProtKB-SubCell"/>
</dbReference>
<dbReference type="InterPro" id="IPR012919">
    <property type="entry name" value="SUN_dom"/>
</dbReference>
<evidence type="ECO:0000256" key="1">
    <source>
        <dbReference type="ARBA" id="ARBA00004648"/>
    </source>
</evidence>
<name>A0A6P5GZJ7_ANACO</name>
<evidence type="ECO:0000256" key="13">
    <source>
        <dbReference type="ARBA" id="ARBA00037816"/>
    </source>
</evidence>
<accession>A0A6P5GZJ7</accession>
<evidence type="ECO:0000313" key="19">
    <source>
        <dbReference type="RefSeq" id="XP_020114131.1"/>
    </source>
</evidence>
<dbReference type="GO" id="GO:0006997">
    <property type="term" value="P:nucleus organization"/>
    <property type="evidence" value="ECO:0007669"/>
    <property type="project" value="UniProtKB-ARBA"/>
</dbReference>